<reference evidence="5" key="2">
    <citation type="journal article" date="2020" name="Microorganisms">
        <title>Osmotic Adaptation and Compatible Solute Biosynthesis of Phototrophic Bacteria as Revealed from Genome Analyses.</title>
        <authorList>
            <person name="Imhoff J.F."/>
            <person name="Rahn T."/>
            <person name="Kunzel S."/>
            <person name="Keller A."/>
            <person name="Neulinger S.C."/>
        </authorList>
    </citation>
    <scope>NUCLEOTIDE SEQUENCE</scope>
    <source>
        <strain evidence="5">LMG 28126</strain>
    </source>
</reference>
<dbReference type="SUPFAM" id="SSF53448">
    <property type="entry name" value="Nucleotide-diphospho-sugar transferases"/>
    <property type="match status" value="1"/>
</dbReference>
<evidence type="ECO:0000256" key="2">
    <source>
        <dbReference type="ARBA" id="ARBA00022695"/>
    </source>
</evidence>
<dbReference type="InterPro" id="IPR029044">
    <property type="entry name" value="Nucleotide-diphossugar_trans"/>
</dbReference>
<dbReference type="Proteomes" id="UP000706333">
    <property type="component" value="Unassembled WGS sequence"/>
</dbReference>
<dbReference type="PANTHER" id="PTHR43584:SF8">
    <property type="entry name" value="N-ACETYLMURAMATE ALPHA-1-PHOSPHATE URIDYLYLTRANSFERASE"/>
    <property type="match status" value="1"/>
</dbReference>
<proteinExistence type="predicted"/>
<evidence type="ECO:0000259" key="4">
    <source>
        <dbReference type="Pfam" id="PF12804"/>
    </source>
</evidence>
<evidence type="ECO:0000313" key="5">
    <source>
        <dbReference type="EMBL" id="MBK5926485.1"/>
    </source>
</evidence>
<keyword evidence="2" id="KW-0548">Nucleotidyltransferase</keyword>
<keyword evidence="3" id="KW-0460">Magnesium</keyword>
<gene>
    <name evidence="5" type="ORF">CCR87_03795</name>
</gene>
<evidence type="ECO:0000313" key="6">
    <source>
        <dbReference type="Proteomes" id="UP000706333"/>
    </source>
</evidence>
<dbReference type="CDD" id="cd06422">
    <property type="entry name" value="NTP_transferase_like_1"/>
    <property type="match status" value="1"/>
</dbReference>
<organism evidence="5 6">
    <name type="scientific">Rhodobaculum claviforme</name>
    <dbReference type="NCBI Taxonomy" id="1549854"/>
    <lineage>
        <taxon>Bacteria</taxon>
        <taxon>Pseudomonadati</taxon>
        <taxon>Pseudomonadota</taxon>
        <taxon>Alphaproteobacteria</taxon>
        <taxon>Rhodobacterales</taxon>
        <taxon>Paracoccaceae</taxon>
        <taxon>Rhodobaculum</taxon>
    </lineage>
</organism>
<protein>
    <submittedName>
        <fullName evidence="5">Nucleotidyltransferase</fullName>
    </submittedName>
</protein>
<accession>A0A934TIM7</accession>
<dbReference type="GO" id="GO:0016779">
    <property type="term" value="F:nucleotidyltransferase activity"/>
    <property type="evidence" value="ECO:0007669"/>
    <property type="project" value="UniProtKB-KW"/>
</dbReference>
<dbReference type="InterPro" id="IPR050065">
    <property type="entry name" value="GlmU-like"/>
</dbReference>
<dbReference type="Gene3D" id="3.90.550.10">
    <property type="entry name" value="Spore Coat Polysaccharide Biosynthesis Protein SpsA, Chain A"/>
    <property type="match status" value="1"/>
</dbReference>
<reference evidence="5" key="1">
    <citation type="submission" date="2017-05" db="EMBL/GenBank/DDBJ databases">
        <authorList>
            <person name="Imhoff J.F."/>
            <person name="Rahn T."/>
            <person name="Kuenzel S."/>
            <person name="Neulinger S.C."/>
        </authorList>
    </citation>
    <scope>NUCLEOTIDE SEQUENCE</scope>
    <source>
        <strain evidence="5">LMG 28126</strain>
    </source>
</reference>
<evidence type="ECO:0000256" key="3">
    <source>
        <dbReference type="ARBA" id="ARBA00022842"/>
    </source>
</evidence>
<dbReference type="Pfam" id="PF12804">
    <property type="entry name" value="NTP_transf_3"/>
    <property type="match status" value="1"/>
</dbReference>
<keyword evidence="1" id="KW-0808">Transferase</keyword>
<keyword evidence="6" id="KW-1185">Reference proteome</keyword>
<feature type="domain" description="MobA-like NTP transferase" evidence="4">
    <location>
        <begin position="3"/>
        <end position="122"/>
    </location>
</feature>
<dbReference type="EMBL" id="NHSD01000131">
    <property type="protein sequence ID" value="MBK5926485.1"/>
    <property type="molecule type" value="Genomic_DNA"/>
</dbReference>
<dbReference type="AlphaFoldDB" id="A0A934TIM7"/>
<comment type="caution">
    <text evidence="5">The sequence shown here is derived from an EMBL/GenBank/DDBJ whole genome shotgun (WGS) entry which is preliminary data.</text>
</comment>
<sequence length="214" mass="22097">MLFAAGFGTRMGTLTAARPKPLIEVAGRPLIDHALALTQGLRVVVNTHYHADQIAAHLAGRGVAISHEPAILDTGGGLKAALPVLGGGAVFTLNSDAVWAGPNPLGVLRAAWRPGMAALLLLVPRARVRGRDGPGDARIDAGGRLIWGGDMVYSGAQIIDPAPLADIPGAAFPMHRLWDRAAGAIHAVPYRGLWCDVGHPGGIAAAEAMLAEHP</sequence>
<name>A0A934TIM7_9RHOB</name>
<dbReference type="InterPro" id="IPR025877">
    <property type="entry name" value="MobA-like_NTP_Trfase"/>
</dbReference>
<evidence type="ECO:0000256" key="1">
    <source>
        <dbReference type="ARBA" id="ARBA00022679"/>
    </source>
</evidence>
<dbReference type="PANTHER" id="PTHR43584">
    <property type="entry name" value="NUCLEOTIDYL TRANSFERASE"/>
    <property type="match status" value="1"/>
</dbReference>